<evidence type="ECO:0000256" key="1">
    <source>
        <dbReference type="SAM" id="MobiDB-lite"/>
    </source>
</evidence>
<evidence type="ECO:0000313" key="3">
    <source>
        <dbReference type="Proteomes" id="UP000319818"/>
    </source>
</evidence>
<accession>A0A543FTD8</accession>
<proteinExistence type="predicted"/>
<comment type="caution">
    <text evidence="2">The sequence shown here is derived from an EMBL/GenBank/DDBJ whole genome shotgun (WGS) entry which is preliminary data.</text>
</comment>
<protein>
    <submittedName>
        <fullName evidence="2">Uncharacterized protein</fullName>
    </submittedName>
</protein>
<reference evidence="2 3" key="1">
    <citation type="submission" date="2019-06" db="EMBL/GenBank/DDBJ databases">
        <title>Sequencing the genomes of 1000 actinobacteria strains.</title>
        <authorList>
            <person name="Klenk H.-P."/>
        </authorList>
    </citation>
    <scope>NUCLEOTIDE SEQUENCE [LARGE SCALE GENOMIC DNA]</scope>
    <source>
        <strain evidence="2 3">DSM 45511</strain>
    </source>
</reference>
<organism evidence="2 3">
    <name type="scientific">Pseudonocardia cypriaca</name>
    <dbReference type="NCBI Taxonomy" id="882449"/>
    <lineage>
        <taxon>Bacteria</taxon>
        <taxon>Bacillati</taxon>
        <taxon>Actinomycetota</taxon>
        <taxon>Actinomycetes</taxon>
        <taxon>Pseudonocardiales</taxon>
        <taxon>Pseudonocardiaceae</taxon>
        <taxon>Pseudonocardia</taxon>
    </lineage>
</organism>
<dbReference type="EMBL" id="VFPH01000002">
    <property type="protein sequence ID" value="TQM37063.1"/>
    <property type="molecule type" value="Genomic_DNA"/>
</dbReference>
<feature type="region of interest" description="Disordered" evidence="1">
    <location>
        <begin position="173"/>
        <end position="193"/>
    </location>
</feature>
<feature type="compositionally biased region" description="Basic and acidic residues" evidence="1">
    <location>
        <begin position="173"/>
        <end position="183"/>
    </location>
</feature>
<sequence>MVDALLCAAVDIALIVAAIAALAAVLAALVQRTGTAYAAGVGARQKTAEAGIELCDRLAEHLAEAGQSANGYGLELNEEFLKDWDARRGLVHQILTAHGRAFAVMAALPKDSEARVRVQRALDVIAALPSEGETSDLLAAWSRDRNAIPEALDAIGRERAYHFRRLEASARNPSERQWVERTAPRIAPPDSGT</sequence>
<dbReference type="Proteomes" id="UP000319818">
    <property type="component" value="Unassembled WGS sequence"/>
</dbReference>
<name>A0A543FTD8_9PSEU</name>
<evidence type="ECO:0000313" key="2">
    <source>
        <dbReference type="EMBL" id="TQM37063.1"/>
    </source>
</evidence>
<keyword evidence="3" id="KW-1185">Reference proteome</keyword>
<gene>
    <name evidence="2" type="ORF">FB388_4264</name>
</gene>
<dbReference type="AlphaFoldDB" id="A0A543FTD8"/>